<feature type="domain" description="Glucose-6-phosphate dehydrogenase NAD-binding" evidence="7">
    <location>
        <begin position="9"/>
        <end position="179"/>
    </location>
</feature>
<dbReference type="PIRSF" id="PIRSF000110">
    <property type="entry name" value="G6PD"/>
    <property type="match status" value="1"/>
</dbReference>
<name>A0A3E0VVJ9_9MICO</name>
<dbReference type="SUPFAM" id="SSF51735">
    <property type="entry name" value="NAD(P)-binding Rossmann-fold domains"/>
    <property type="match status" value="1"/>
</dbReference>
<dbReference type="OrthoDB" id="9802739at2"/>
<feature type="region of interest" description="Disordered" evidence="6">
    <location>
        <begin position="450"/>
        <end position="470"/>
    </location>
</feature>
<keyword evidence="2" id="KW-0313">Glucose metabolism</keyword>
<dbReference type="GO" id="GO:0004345">
    <property type="term" value="F:glucose-6-phosphate dehydrogenase activity"/>
    <property type="evidence" value="ECO:0007669"/>
    <property type="project" value="InterPro"/>
</dbReference>
<keyword evidence="3" id="KW-0521">NADP</keyword>
<protein>
    <submittedName>
        <fullName evidence="9">Glucose-6-phosphate dehydrogenase</fullName>
    </submittedName>
</protein>
<dbReference type="InterPro" id="IPR036291">
    <property type="entry name" value="NAD(P)-bd_dom_sf"/>
</dbReference>
<dbReference type="InterPro" id="IPR022675">
    <property type="entry name" value="G6P_DH_C"/>
</dbReference>
<evidence type="ECO:0000256" key="6">
    <source>
        <dbReference type="SAM" id="MobiDB-lite"/>
    </source>
</evidence>
<dbReference type="GO" id="GO:0009051">
    <property type="term" value="P:pentose-phosphate shunt, oxidative branch"/>
    <property type="evidence" value="ECO:0007669"/>
    <property type="project" value="TreeGrafter"/>
</dbReference>
<dbReference type="GO" id="GO:0050661">
    <property type="term" value="F:NADP binding"/>
    <property type="evidence" value="ECO:0007669"/>
    <property type="project" value="InterPro"/>
</dbReference>
<reference evidence="9 10" key="1">
    <citation type="submission" date="2017-04" db="EMBL/GenBank/DDBJ databases">
        <title>Comparative genome analysis of Subtercola boreus.</title>
        <authorList>
            <person name="Cho Y.-J."/>
            <person name="Cho A."/>
            <person name="Kim O.-S."/>
            <person name="Lee J.-I."/>
        </authorList>
    </citation>
    <scope>NUCLEOTIDE SEQUENCE [LARGE SCALE GENOMIC DNA]</scope>
    <source>
        <strain evidence="9 10">P27444</strain>
    </source>
</reference>
<dbReference type="GO" id="GO:0006006">
    <property type="term" value="P:glucose metabolic process"/>
    <property type="evidence" value="ECO:0007669"/>
    <property type="project" value="UniProtKB-KW"/>
</dbReference>
<evidence type="ECO:0000256" key="4">
    <source>
        <dbReference type="ARBA" id="ARBA00023002"/>
    </source>
</evidence>
<evidence type="ECO:0000256" key="3">
    <source>
        <dbReference type="ARBA" id="ARBA00022857"/>
    </source>
</evidence>
<dbReference type="SUPFAM" id="SSF55347">
    <property type="entry name" value="Glyceraldehyde-3-phosphate dehydrogenase-like, C-terminal domain"/>
    <property type="match status" value="1"/>
</dbReference>
<evidence type="ECO:0000313" key="9">
    <source>
        <dbReference type="EMBL" id="RFA13720.1"/>
    </source>
</evidence>
<dbReference type="NCBIfam" id="NF009492">
    <property type="entry name" value="PRK12853.1-3"/>
    <property type="match status" value="1"/>
</dbReference>
<evidence type="ECO:0000256" key="2">
    <source>
        <dbReference type="ARBA" id="ARBA00022526"/>
    </source>
</evidence>
<dbReference type="RefSeq" id="WP_116282679.1">
    <property type="nucleotide sequence ID" value="NZ_NBXA01000017.1"/>
</dbReference>
<dbReference type="Gene3D" id="3.40.50.720">
    <property type="entry name" value="NAD(P)-binding Rossmann-like Domain"/>
    <property type="match status" value="1"/>
</dbReference>
<dbReference type="PANTHER" id="PTHR23429">
    <property type="entry name" value="GLUCOSE-6-PHOSPHATE 1-DEHYDROGENASE G6PD"/>
    <property type="match status" value="1"/>
</dbReference>
<dbReference type="PRINTS" id="PR00079">
    <property type="entry name" value="G6PDHDRGNASE"/>
</dbReference>
<feature type="domain" description="Glucose-6-phosphate dehydrogenase C-terminal" evidence="8">
    <location>
        <begin position="183"/>
        <end position="465"/>
    </location>
</feature>
<evidence type="ECO:0000313" key="10">
    <source>
        <dbReference type="Proteomes" id="UP000256709"/>
    </source>
</evidence>
<dbReference type="GO" id="GO:0005829">
    <property type="term" value="C:cytosol"/>
    <property type="evidence" value="ECO:0007669"/>
    <property type="project" value="TreeGrafter"/>
</dbReference>
<accession>A0A3E0VVJ9</accession>
<dbReference type="Pfam" id="PF02781">
    <property type="entry name" value="G6PD_C"/>
    <property type="match status" value="1"/>
</dbReference>
<dbReference type="Proteomes" id="UP000256709">
    <property type="component" value="Unassembled WGS sequence"/>
</dbReference>
<dbReference type="InterPro" id="IPR001282">
    <property type="entry name" value="G6P_DH"/>
</dbReference>
<keyword evidence="5" id="KW-0119">Carbohydrate metabolism</keyword>
<evidence type="ECO:0000259" key="8">
    <source>
        <dbReference type="Pfam" id="PF02781"/>
    </source>
</evidence>
<comment type="caution">
    <text evidence="9">The sequence shown here is derived from an EMBL/GenBank/DDBJ whole genome shotgun (WGS) entry which is preliminary data.</text>
</comment>
<sequence>MTTSKTLLILGASGDLTERLLLPGLGSLVGGGVDADRELISGLRIIGSGRSERSRDEWQKTVKTAFDGVEAKGATANALVKDADYVVGDPTSKDDLTKILESVEGSLVVYFALPPAIVSEVIQTMASVDLPEGTVFALEKPFGSDSRSAATLNRHLLKLVPEEQIHRVDHFLGMSTVLNILGLRFVNRLVEPIWNNQNVEKVEIVYDEDLGLEGRAGYYDNSGALIDMLQSHLLQVLSIVAMEAPTRIDPVDFRAATAAVLRATSVWSGAPMLPGTDAVSRRARYGAGTVGRRTMPAYASEEGVDPSRETETLAEMVVEVNTRRWAGVPFVLRSGKAIGSPVKQVVLTLKPVGFVPAGLTGSESRERIVVGLRPPTLTFELTLNGDGDPFSLARHDLTATLDPSPLTAYGEVMRGVLGNDPTLSIRGDVAETCWRIVAPVLNSWKRGDVPLEEYPAGSQGPRAWSRDVAE</sequence>
<dbReference type="InterPro" id="IPR022674">
    <property type="entry name" value="G6P_DH_NAD-bd"/>
</dbReference>
<evidence type="ECO:0000256" key="5">
    <source>
        <dbReference type="ARBA" id="ARBA00023277"/>
    </source>
</evidence>
<comment type="pathway">
    <text evidence="1">Carbohydrate degradation; pentose phosphate pathway; D-ribulose 5-phosphate from D-glucose 6-phosphate (oxidative stage): step 1/3.</text>
</comment>
<dbReference type="Pfam" id="PF00479">
    <property type="entry name" value="G6PD_N"/>
    <property type="match status" value="1"/>
</dbReference>
<evidence type="ECO:0000259" key="7">
    <source>
        <dbReference type="Pfam" id="PF00479"/>
    </source>
</evidence>
<evidence type="ECO:0000256" key="1">
    <source>
        <dbReference type="ARBA" id="ARBA00004937"/>
    </source>
</evidence>
<dbReference type="Gene3D" id="3.30.360.10">
    <property type="entry name" value="Dihydrodipicolinate Reductase, domain 2"/>
    <property type="match status" value="1"/>
</dbReference>
<keyword evidence="4" id="KW-0560">Oxidoreductase</keyword>
<organism evidence="9 10">
    <name type="scientific">Subtercola boreus</name>
    <dbReference type="NCBI Taxonomy" id="120213"/>
    <lineage>
        <taxon>Bacteria</taxon>
        <taxon>Bacillati</taxon>
        <taxon>Actinomycetota</taxon>
        <taxon>Actinomycetes</taxon>
        <taxon>Micrococcales</taxon>
        <taxon>Microbacteriaceae</taxon>
        <taxon>Subtercola</taxon>
    </lineage>
</organism>
<gene>
    <name evidence="9" type="ORF">B7R21_07755</name>
</gene>
<dbReference type="PANTHER" id="PTHR23429:SF0">
    <property type="entry name" value="GLUCOSE-6-PHOSPHATE 1-DEHYDROGENASE"/>
    <property type="match status" value="1"/>
</dbReference>
<proteinExistence type="predicted"/>
<dbReference type="AlphaFoldDB" id="A0A3E0VVJ9"/>
<dbReference type="EMBL" id="NBXA01000017">
    <property type="protein sequence ID" value="RFA13720.1"/>
    <property type="molecule type" value="Genomic_DNA"/>
</dbReference>